<evidence type="ECO:0000259" key="10">
    <source>
        <dbReference type="PROSITE" id="PS50089"/>
    </source>
</evidence>
<dbReference type="AlphaFoldDB" id="A0A445M6Y9"/>
<reference evidence="11 12" key="1">
    <citation type="submission" date="2018-09" db="EMBL/GenBank/DDBJ databases">
        <title>A high-quality reference genome of wild soybean provides a powerful tool to mine soybean genomes.</title>
        <authorList>
            <person name="Xie M."/>
            <person name="Chung C.Y.L."/>
            <person name="Li M.-W."/>
            <person name="Wong F.-L."/>
            <person name="Chan T.-F."/>
            <person name="Lam H.-M."/>
        </authorList>
    </citation>
    <scope>NUCLEOTIDE SEQUENCE [LARGE SCALE GENOMIC DNA]</scope>
    <source>
        <strain evidence="12">cv. W05</strain>
        <tissue evidence="11">Hypocotyl of etiolated seedlings</tissue>
    </source>
</reference>
<feature type="domain" description="RING-type" evidence="10">
    <location>
        <begin position="141"/>
        <end position="182"/>
    </location>
</feature>
<comment type="caution">
    <text evidence="11">The sequence shown here is derived from an EMBL/GenBank/DDBJ whole genome shotgun (WGS) entry which is preliminary data.</text>
</comment>
<keyword evidence="5 8" id="KW-0863">Zinc-finger</keyword>
<feature type="region of interest" description="Disordered" evidence="9">
    <location>
        <begin position="77"/>
        <end position="96"/>
    </location>
</feature>
<keyword evidence="3" id="KW-0808">Transferase</keyword>
<evidence type="ECO:0000256" key="9">
    <source>
        <dbReference type="SAM" id="MobiDB-lite"/>
    </source>
</evidence>
<name>A0A445M6Y9_GLYSO</name>
<dbReference type="PANTHER" id="PTHR46463:SF44">
    <property type="entry name" value="RING_U-BOX SUPERFAMILY PROTEIN"/>
    <property type="match status" value="1"/>
</dbReference>
<evidence type="ECO:0000256" key="6">
    <source>
        <dbReference type="ARBA" id="ARBA00022786"/>
    </source>
</evidence>
<sequence>MGGCCGCFKDTSAPQNPARVSEVHVPQSFRQGSPPAVSGGLLNDTSRRTLGFFLSDLPLGVTQEICADQTNTSLQTIDSTSTKKTVDGDNYETGTSSKSEKLKESVCKTQTALKLGSAKGSELELAKLGKAVILDEEESACPIYLGEYDAENPKIFTQCDHHVHIECIHDWMKRNSLCPVCNKDVAFNSPSH</sequence>
<evidence type="ECO:0000313" key="12">
    <source>
        <dbReference type="Proteomes" id="UP000289340"/>
    </source>
</evidence>
<dbReference type="Pfam" id="PF13639">
    <property type="entry name" value="zf-RING_2"/>
    <property type="match status" value="1"/>
</dbReference>
<evidence type="ECO:0000256" key="2">
    <source>
        <dbReference type="ARBA" id="ARBA00012483"/>
    </source>
</evidence>
<dbReference type="PANTHER" id="PTHR46463">
    <property type="entry name" value="ZINC FINGER, RING/FYVE/PHD-TYPE"/>
    <property type="match status" value="1"/>
</dbReference>
<protein>
    <recommendedName>
        <fullName evidence="2">RING-type E3 ubiquitin transferase</fullName>
        <ecNumber evidence="2">2.3.2.27</ecNumber>
    </recommendedName>
</protein>
<accession>A0A445M6Y9</accession>
<evidence type="ECO:0000256" key="5">
    <source>
        <dbReference type="ARBA" id="ARBA00022771"/>
    </source>
</evidence>
<dbReference type="InterPro" id="IPR001841">
    <property type="entry name" value="Znf_RING"/>
</dbReference>
<dbReference type="GO" id="GO:0008270">
    <property type="term" value="F:zinc ion binding"/>
    <property type="evidence" value="ECO:0007669"/>
    <property type="project" value="UniProtKB-KW"/>
</dbReference>
<evidence type="ECO:0000256" key="3">
    <source>
        <dbReference type="ARBA" id="ARBA00022679"/>
    </source>
</evidence>
<evidence type="ECO:0000256" key="8">
    <source>
        <dbReference type="PROSITE-ProRule" id="PRU00175"/>
    </source>
</evidence>
<keyword evidence="12" id="KW-1185">Reference proteome</keyword>
<dbReference type="InterPro" id="IPR013083">
    <property type="entry name" value="Znf_RING/FYVE/PHD"/>
</dbReference>
<organism evidence="11 12">
    <name type="scientific">Glycine soja</name>
    <name type="common">Wild soybean</name>
    <dbReference type="NCBI Taxonomy" id="3848"/>
    <lineage>
        <taxon>Eukaryota</taxon>
        <taxon>Viridiplantae</taxon>
        <taxon>Streptophyta</taxon>
        <taxon>Embryophyta</taxon>
        <taxon>Tracheophyta</taxon>
        <taxon>Spermatophyta</taxon>
        <taxon>Magnoliopsida</taxon>
        <taxon>eudicotyledons</taxon>
        <taxon>Gunneridae</taxon>
        <taxon>Pentapetalae</taxon>
        <taxon>rosids</taxon>
        <taxon>fabids</taxon>
        <taxon>Fabales</taxon>
        <taxon>Fabaceae</taxon>
        <taxon>Papilionoideae</taxon>
        <taxon>50 kb inversion clade</taxon>
        <taxon>NPAAA clade</taxon>
        <taxon>indigoferoid/millettioid clade</taxon>
        <taxon>Phaseoleae</taxon>
        <taxon>Glycine</taxon>
        <taxon>Glycine subgen. Soja</taxon>
    </lineage>
</organism>
<proteinExistence type="predicted"/>
<dbReference type="GO" id="GO:0005829">
    <property type="term" value="C:cytosol"/>
    <property type="evidence" value="ECO:0007669"/>
    <property type="project" value="TreeGrafter"/>
</dbReference>
<gene>
    <name evidence="11" type="ORF">D0Y65_002285</name>
</gene>
<comment type="catalytic activity">
    <reaction evidence="1">
        <text>S-ubiquitinyl-[E2 ubiquitin-conjugating enzyme]-L-cysteine + [acceptor protein]-L-lysine = [E2 ubiquitin-conjugating enzyme]-L-cysteine + N(6)-ubiquitinyl-[acceptor protein]-L-lysine.</text>
        <dbReference type="EC" id="2.3.2.27"/>
    </reaction>
</comment>
<dbReference type="SUPFAM" id="SSF57850">
    <property type="entry name" value="RING/U-box"/>
    <property type="match status" value="1"/>
</dbReference>
<keyword evidence="7" id="KW-0862">Zinc</keyword>
<dbReference type="EMBL" id="QZWG01000001">
    <property type="protein sequence ID" value="RZC31259.1"/>
    <property type="molecule type" value="Genomic_DNA"/>
</dbReference>
<keyword evidence="6" id="KW-0833">Ubl conjugation pathway</keyword>
<dbReference type="Gene3D" id="3.30.40.10">
    <property type="entry name" value="Zinc/RING finger domain, C3HC4 (zinc finger)"/>
    <property type="match status" value="1"/>
</dbReference>
<dbReference type="PROSITE" id="PS50089">
    <property type="entry name" value="ZF_RING_2"/>
    <property type="match status" value="1"/>
</dbReference>
<keyword evidence="4" id="KW-0479">Metal-binding</keyword>
<dbReference type="GO" id="GO:0061630">
    <property type="term" value="F:ubiquitin protein ligase activity"/>
    <property type="evidence" value="ECO:0007669"/>
    <property type="project" value="UniProtKB-EC"/>
</dbReference>
<evidence type="ECO:0000256" key="1">
    <source>
        <dbReference type="ARBA" id="ARBA00000900"/>
    </source>
</evidence>
<evidence type="ECO:0000256" key="4">
    <source>
        <dbReference type="ARBA" id="ARBA00022723"/>
    </source>
</evidence>
<evidence type="ECO:0000256" key="7">
    <source>
        <dbReference type="ARBA" id="ARBA00022833"/>
    </source>
</evidence>
<dbReference type="EC" id="2.3.2.27" evidence="2"/>
<evidence type="ECO:0000313" key="11">
    <source>
        <dbReference type="EMBL" id="RZC31259.1"/>
    </source>
</evidence>
<dbReference type="Proteomes" id="UP000289340">
    <property type="component" value="Chromosome 1"/>
</dbReference>